<accession>A0AB39X9N9</accession>
<dbReference type="RefSeq" id="WP_369744141.1">
    <property type="nucleotide sequence ID" value="NZ_CP165718.1"/>
</dbReference>
<reference evidence="1" key="1">
    <citation type="submission" date="2024-07" db="EMBL/GenBank/DDBJ databases">
        <title>Whole genome sequence of bacterial strains from algal surface.</title>
        <authorList>
            <person name="Kumar P."/>
        </authorList>
    </citation>
    <scope>NUCLEOTIDE SEQUENCE</scope>
    <source>
        <strain evidence="1">PP-1MA</strain>
    </source>
</reference>
<gene>
    <name evidence="1" type="ORF">AB8S08_06175</name>
</gene>
<dbReference type="EMBL" id="CP165718">
    <property type="protein sequence ID" value="XDV10764.1"/>
    <property type="molecule type" value="Genomic_DNA"/>
</dbReference>
<protein>
    <submittedName>
        <fullName evidence="1">Uncharacterized protein</fullName>
    </submittedName>
</protein>
<dbReference type="AlphaFoldDB" id="A0AB39X9N9"/>
<name>A0AB39X9N9_9GAMM</name>
<organism evidence="1">
    <name type="scientific">Pseudidiomarina sp. PP-1MA</name>
    <dbReference type="NCBI Taxonomy" id="3237706"/>
    <lineage>
        <taxon>Bacteria</taxon>
        <taxon>Pseudomonadati</taxon>
        <taxon>Pseudomonadota</taxon>
        <taxon>Gammaproteobacteria</taxon>
        <taxon>Alteromonadales</taxon>
        <taxon>Idiomarinaceae</taxon>
        <taxon>Pseudidiomarina</taxon>
    </lineage>
</organism>
<evidence type="ECO:0000313" key="1">
    <source>
        <dbReference type="EMBL" id="XDV10764.1"/>
    </source>
</evidence>
<proteinExistence type="predicted"/>
<sequence length="157" mass="18152">MRSPMKPQKLNGIYDYLGLAAEAKHKGMQAVKSGNYDDAWYYFHEQQSAYAKHINSPIGHFTSKQAFVLLSTVNEQLANVLRLESKHRQALVHIVYWAAWGSASGRMTKSMSSKLKSYFNRCQYEQQNLGEVEKLVNHEAKLRPDFVRIQSLLSEWR</sequence>